<dbReference type="Proteomes" id="UP000594638">
    <property type="component" value="Unassembled WGS sequence"/>
</dbReference>
<organism evidence="1 2">
    <name type="scientific">Olea europaea subsp. europaea</name>
    <dbReference type="NCBI Taxonomy" id="158383"/>
    <lineage>
        <taxon>Eukaryota</taxon>
        <taxon>Viridiplantae</taxon>
        <taxon>Streptophyta</taxon>
        <taxon>Embryophyta</taxon>
        <taxon>Tracheophyta</taxon>
        <taxon>Spermatophyta</taxon>
        <taxon>Magnoliopsida</taxon>
        <taxon>eudicotyledons</taxon>
        <taxon>Gunneridae</taxon>
        <taxon>Pentapetalae</taxon>
        <taxon>asterids</taxon>
        <taxon>lamiids</taxon>
        <taxon>Lamiales</taxon>
        <taxon>Oleaceae</taxon>
        <taxon>Oleeae</taxon>
        <taxon>Olea</taxon>
    </lineage>
</organism>
<evidence type="ECO:0000313" key="2">
    <source>
        <dbReference type="Proteomes" id="UP000594638"/>
    </source>
</evidence>
<evidence type="ECO:0000313" key="1">
    <source>
        <dbReference type="EMBL" id="CAA3029501.1"/>
    </source>
</evidence>
<feature type="non-terminal residue" evidence="1">
    <location>
        <position position="96"/>
    </location>
</feature>
<name>A0A8S0VDH7_OLEEU</name>
<accession>A0A8S0VDH7</accession>
<comment type="caution">
    <text evidence="1">The sequence shown here is derived from an EMBL/GenBank/DDBJ whole genome shotgun (WGS) entry which is preliminary data.</text>
</comment>
<dbReference type="Gramene" id="OE9A109650T1">
    <property type="protein sequence ID" value="OE9A109650C1"/>
    <property type="gene ID" value="OE9A109650"/>
</dbReference>
<dbReference type="OrthoDB" id="10459431at2759"/>
<dbReference type="EMBL" id="CACTIH010009313">
    <property type="protein sequence ID" value="CAA3029501.1"/>
    <property type="molecule type" value="Genomic_DNA"/>
</dbReference>
<dbReference type="AlphaFoldDB" id="A0A8S0VDH7"/>
<keyword evidence="2" id="KW-1185">Reference proteome</keyword>
<gene>
    <name evidence="1" type="ORF">OLEA9_A109650</name>
</gene>
<reference evidence="1 2" key="1">
    <citation type="submission" date="2019-12" db="EMBL/GenBank/DDBJ databases">
        <authorList>
            <person name="Alioto T."/>
            <person name="Alioto T."/>
            <person name="Gomez Garrido J."/>
        </authorList>
    </citation>
    <scope>NUCLEOTIDE SEQUENCE [LARGE SCALE GENOMIC DNA]</scope>
</reference>
<sequence length="96" mass="10482">MDPKDVIKLAIAVDIKKRLLSRASLSNFPNIDSVKSIGNFIATVNSVKEVALREKYLHGNHNILFLIPWKASAAIAREQTAEAAAIYIPIHGTGES</sequence>
<protein>
    <submittedName>
        <fullName evidence="1">Uncharacterized protein</fullName>
    </submittedName>
</protein>
<proteinExistence type="predicted"/>